<dbReference type="Pfam" id="PF13599">
    <property type="entry name" value="Pentapeptide_4"/>
    <property type="match status" value="1"/>
</dbReference>
<gene>
    <name evidence="1" type="ORF">H7R52_11410</name>
</gene>
<name>A0A413FN77_WEICO</name>
<dbReference type="AlphaFoldDB" id="A0A413FN77"/>
<dbReference type="PANTHER" id="PTHR42999:SF1">
    <property type="entry name" value="PENTAPEPTIDE REPEAT-CONTAINING PROTEIN"/>
    <property type="match status" value="1"/>
</dbReference>
<dbReference type="InterPro" id="IPR052949">
    <property type="entry name" value="PA_immunity-related"/>
</dbReference>
<dbReference type="Gene3D" id="2.160.20.80">
    <property type="entry name" value="E3 ubiquitin-protein ligase SopA"/>
    <property type="match status" value="1"/>
</dbReference>
<organism evidence="1 2">
    <name type="scientific">Weissella confusa</name>
    <name type="common">Lactobacillus confusus</name>
    <dbReference type="NCBI Taxonomy" id="1583"/>
    <lineage>
        <taxon>Bacteria</taxon>
        <taxon>Bacillati</taxon>
        <taxon>Bacillota</taxon>
        <taxon>Bacilli</taxon>
        <taxon>Lactobacillales</taxon>
        <taxon>Lactobacillaceae</taxon>
        <taxon>Weissella</taxon>
    </lineage>
</organism>
<proteinExistence type="predicted"/>
<dbReference type="RefSeq" id="WP_118704576.1">
    <property type="nucleotide sequence ID" value="NZ_ALXJ01000072.1"/>
</dbReference>
<dbReference type="PANTHER" id="PTHR42999">
    <property type="entry name" value="ANTIBIOTIC RESISTANCE PROTEIN MCBG"/>
    <property type="match status" value="1"/>
</dbReference>
<evidence type="ECO:0000313" key="2">
    <source>
        <dbReference type="Proteomes" id="UP000650485"/>
    </source>
</evidence>
<dbReference type="EMBL" id="JACSZT010000008">
    <property type="protein sequence ID" value="MBC6499270.1"/>
    <property type="molecule type" value="Genomic_DNA"/>
</dbReference>
<sequence length="198" mass="22274">MLISDTTISLDDVTPNNTYRNVHFTYSSRAINIQDVTFERVTFDQDDFSDSTWSDVVFDHVDLSNTDFASAIFYRTSFNNTQLTGVNFSGLQSEWRDTEINNSLADFINVSGTTFQNVVFNSTRVRDSFFHGIRIKKSLRFVESDLDNSDFAGSKLANLDVSNANFETLLFDPALAAGMTINTYQSALLIQSLGINIH</sequence>
<evidence type="ECO:0000313" key="1">
    <source>
        <dbReference type="EMBL" id="MBC6499270.1"/>
    </source>
</evidence>
<reference evidence="1" key="1">
    <citation type="submission" date="2020-08" db="EMBL/GenBank/DDBJ databases">
        <title>Complete genome sequence of Weissella confusa strain FS54 provides insights into metabolic potential.</title>
        <authorList>
            <person name="Fhoula I."/>
            <person name="Najjari A."/>
            <person name="Lekired A."/>
            <person name="Bessrour-Aouam N."/>
            <person name="Jaballah S."/>
            <person name="Klibi N."/>
            <person name="Ouzari H.-I."/>
        </authorList>
    </citation>
    <scope>NUCLEOTIDE SEQUENCE</scope>
    <source>
        <strain evidence="1">FS54</strain>
    </source>
</reference>
<accession>A0A413FN77</accession>
<protein>
    <submittedName>
        <fullName evidence="1">Pentapeptide repeat-containing protein</fullName>
    </submittedName>
</protein>
<comment type="caution">
    <text evidence="1">The sequence shown here is derived from an EMBL/GenBank/DDBJ whole genome shotgun (WGS) entry which is preliminary data.</text>
</comment>
<dbReference type="Pfam" id="PF00805">
    <property type="entry name" value="Pentapeptide"/>
    <property type="match status" value="1"/>
</dbReference>
<dbReference type="InterPro" id="IPR001646">
    <property type="entry name" value="5peptide_repeat"/>
</dbReference>
<dbReference type="SUPFAM" id="SSF141571">
    <property type="entry name" value="Pentapeptide repeat-like"/>
    <property type="match status" value="1"/>
</dbReference>
<dbReference type="Proteomes" id="UP000650485">
    <property type="component" value="Unassembled WGS sequence"/>
</dbReference>